<keyword evidence="1" id="KW-0472">Membrane</keyword>
<keyword evidence="3" id="KW-1185">Reference proteome</keyword>
<dbReference type="EMBL" id="JAGMVJ010000025">
    <property type="protein sequence ID" value="KAH7071011.1"/>
    <property type="molecule type" value="Genomic_DNA"/>
</dbReference>
<feature type="transmembrane region" description="Helical" evidence="1">
    <location>
        <begin position="85"/>
        <end position="103"/>
    </location>
</feature>
<dbReference type="OrthoDB" id="10552308at2759"/>
<evidence type="ECO:0000256" key="1">
    <source>
        <dbReference type="SAM" id="Phobius"/>
    </source>
</evidence>
<organism evidence="2 3">
    <name type="scientific">Paraphoma chrysanthemicola</name>
    <dbReference type="NCBI Taxonomy" id="798071"/>
    <lineage>
        <taxon>Eukaryota</taxon>
        <taxon>Fungi</taxon>
        <taxon>Dikarya</taxon>
        <taxon>Ascomycota</taxon>
        <taxon>Pezizomycotina</taxon>
        <taxon>Dothideomycetes</taxon>
        <taxon>Pleosporomycetidae</taxon>
        <taxon>Pleosporales</taxon>
        <taxon>Pleosporineae</taxon>
        <taxon>Phaeosphaeriaceae</taxon>
        <taxon>Paraphoma</taxon>
    </lineage>
</organism>
<name>A0A8K0QUK3_9PLEO</name>
<reference evidence="2" key="1">
    <citation type="journal article" date="2021" name="Nat. Commun.">
        <title>Genetic determinants of endophytism in the Arabidopsis root mycobiome.</title>
        <authorList>
            <person name="Mesny F."/>
            <person name="Miyauchi S."/>
            <person name="Thiergart T."/>
            <person name="Pickel B."/>
            <person name="Atanasova L."/>
            <person name="Karlsson M."/>
            <person name="Huettel B."/>
            <person name="Barry K.W."/>
            <person name="Haridas S."/>
            <person name="Chen C."/>
            <person name="Bauer D."/>
            <person name="Andreopoulos W."/>
            <person name="Pangilinan J."/>
            <person name="LaButti K."/>
            <person name="Riley R."/>
            <person name="Lipzen A."/>
            <person name="Clum A."/>
            <person name="Drula E."/>
            <person name="Henrissat B."/>
            <person name="Kohler A."/>
            <person name="Grigoriev I.V."/>
            <person name="Martin F.M."/>
            <person name="Hacquard S."/>
        </authorList>
    </citation>
    <scope>NUCLEOTIDE SEQUENCE</scope>
    <source>
        <strain evidence="2">MPI-SDFR-AT-0120</strain>
    </source>
</reference>
<proteinExistence type="predicted"/>
<comment type="caution">
    <text evidence="2">The sequence shown here is derived from an EMBL/GenBank/DDBJ whole genome shotgun (WGS) entry which is preliminary data.</text>
</comment>
<evidence type="ECO:0000313" key="3">
    <source>
        <dbReference type="Proteomes" id="UP000813461"/>
    </source>
</evidence>
<gene>
    <name evidence="2" type="ORF">FB567DRAFT_612619</name>
</gene>
<evidence type="ECO:0000313" key="2">
    <source>
        <dbReference type="EMBL" id="KAH7071011.1"/>
    </source>
</evidence>
<sequence>MSTDLPSTSSAPASRIIIIIPPEFTLKNITTTPKTTATLAVPTGTYHTVVTATAPAPASTTLAFPTPGNTAEIVPEYTEEAGPVIVFWVVVTLIIVGYICCGLRELYREIEEGIWSWKRHRGQSEERLLSEVELWDLDTHEVEHRGPSEEPRTWPA</sequence>
<protein>
    <submittedName>
        <fullName evidence="2">Uncharacterized protein</fullName>
    </submittedName>
</protein>
<keyword evidence="1" id="KW-1133">Transmembrane helix</keyword>
<dbReference type="Proteomes" id="UP000813461">
    <property type="component" value="Unassembled WGS sequence"/>
</dbReference>
<accession>A0A8K0QUK3</accession>
<keyword evidence="1" id="KW-0812">Transmembrane</keyword>
<dbReference type="AlphaFoldDB" id="A0A8K0QUK3"/>